<dbReference type="HOGENOM" id="CLU_3305512_0_0_11"/>
<proteinExistence type="predicted"/>
<comment type="caution">
    <text evidence="1">The sequence shown here is derived from an EMBL/GenBank/DDBJ whole genome shotgun (WGS) entry which is preliminary data.</text>
</comment>
<dbReference type="AlphaFoldDB" id="E0Q8H0"/>
<dbReference type="EMBL" id="AEEQ01000010">
    <property type="protein sequence ID" value="EFM41112.1"/>
    <property type="molecule type" value="Genomic_DNA"/>
</dbReference>
<evidence type="ECO:0000313" key="1">
    <source>
        <dbReference type="EMBL" id="EFM41112.1"/>
    </source>
</evidence>
<sequence>MERLPENCRHGKTVTMFIVAMLARKVNTLVSKTMKNSEW</sequence>
<evidence type="ECO:0000313" key="2">
    <source>
        <dbReference type="Proteomes" id="UP000003323"/>
    </source>
</evidence>
<dbReference type="Proteomes" id="UP000003323">
    <property type="component" value="Unassembled WGS sequence"/>
</dbReference>
<gene>
    <name evidence="1" type="ORF">HMPREF0168_1428</name>
</gene>
<name>E0Q8H0_9BIFI</name>
<reference evidence="1 2" key="1">
    <citation type="submission" date="2010-08" db="EMBL/GenBank/DDBJ databases">
        <authorList>
            <person name="Muzny D."/>
            <person name="Qin X."/>
            <person name="Deng J."/>
            <person name="Jiang H."/>
            <person name="Liu Y."/>
            <person name="Qu J."/>
            <person name="Song X.-Z."/>
            <person name="Zhang L."/>
            <person name="Thornton R."/>
            <person name="Coyle M."/>
            <person name="Francisco L."/>
            <person name="Jackson L."/>
            <person name="Javaid M."/>
            <person name="Korchina V."/>
            <person name="Kovar C."/>
            <person name="Mata R."/>
            <person name="Mathew T."/>
            <person name="Ngo R."/>
            <person name="Nguyen L."/>
            <person name="Nguyen N."/>
            <person name="Okwuonu G."/>
            <person name="Ongeri F."/>
            <person name="Pham C."/>
            <person name="Simmons D."/>
            <person name="Wilczek-Boney K."/>
            <person name="Hale W."/>
            <person name="Jakkamsetti A."/>
            <person name="Pham P."/>
            <person name="Ruth R."/>
            <person name="San Lucas F."/>
            <person name="Warren J."/>
            <person name="Zhang J."/>
            <person name="Zhao Z."/>
            <person name="Zhou C."/>
            <person name="Zhu D."/>
            <person name="Lee S."/>
            <person name="Bess C."/>
            <person name="Blankenburg K."/>
            <person name="Forbes L."/>
            <person name="Fu Q."/>
            <person name="Gubbala S."/>
            <person name="Hirani K."/>
            <person name="Jayaseelan J.C."/>
            <person name="Lara F."/>
            <person name="Munidasa M."/>
            <person name="Palculict T."/>
            <person name="Patil S."/>
            <person name="Pu L.-L."/>
            <person name="Saada N."/>
            <person name="Tang L."/>
            <person name="Weissenberger G."/>
            <person name="Zhu Y."/>
            <person name="Hemphill L."/>
            <person name="Shang Y."/>
            <person name="Youmans B."/>
            <person name="Ayvaz T."/>
            <person name="Ross M."/>
            <person name="Santibanez J."/>
            <person name="Aqrawi P."/>
            <person name="Gross S."/>
            <person name="Joshi V."/>
            <person name="Fowler G."/>
            <person name="Nazareth L."/>
            <person name="Reid J."/>
            <person name="Worley K."/>
            <person name="Petrosino J."/>
            <person name="Highlander S."/>
            <person name="Gibbs R."/>
        </authorList>
    </citation>
    <scope>NUCLEOTIDE SEQUENCE [LARGE SCALE GENOMIC DNA]</scope>
    <source>
        <strain evidence="1 2">ATCC 27679</strain>
    </source>
</reference>
<accession>E0Q8H0</accession>
<protein>
    <submittedName>
        <fullName evidence="1">Uncharacterized protein</fullName>
    </submittedName>
</protein>
<organism evidence="1 2">
    <name type="scientific">Bifidobacterium dentium ATCC 27679</name>
    <dbReference type="NCBI Taxonomy" id="871562"/>
    <lineage>
        <taxon>Bacteria</taxon>
        <taxon>Bacillati</taxon>
        <taxon>Actinomycetota</taxon>
        <taxon>Actinomycetes</taxon>
        <taxon>Bifidobacteriales</taxon>
        <taxon>Bifidobacteriaceae</taxon>
        <taxon>Bifidobacterium</taxon>
    </lineage>
</organism>